<dbReference type="GO" id="GO:0045814">
    <property type="term" value="P:negative regulation of gene expression, epigenetic"/>
    <property type="evidence" value="ECO:0007669"/>
    <property type="project" value="TreeGrafter"/>
</dbReference>
<dbReference type="FunCoup" id="A0A6P8S7S5">
    <property type="interactions" value="4306"/>
</dbReference>
<feature type="compositionally biased region" description="Basic and acidic residues" evidence="1">
    <location>
        <begin position="151"/>
        <end position="171"/>
    </location>
</feature>
<dbReference type="Pfam" id="PF25234">
    <property type="entry name" value="Periphilin_C"/>
    <property type="match status" value="1"/>
</dbReference>
<proteinExistence type="predicted"/>
<accession>A0A6P8S7S5</accession>
<dbReference type="InterPro" id="IPR028851">
    <property type="entry name" value="Pphln1"/>
</dbReference>
<gene>
    <name evidence="4" type="primary">PPHLN1</name>
</gene>
<dbReference type="Proteomes" id="UP000515159">
    <property type="component" value="Chromosome 9"/>
</dbReference>
<organism evidence="3 4">
    <name type="scientific">Geotrypetes seraphini</name>
    <name type="common">Gaboon caecilian</name>
    <name type="synonym">Caecilia seraphini</name>
    <dbReference type="NCBI Taxonomy" id="260995"/>
    <lineage>
        <taxon>Eukaryota</taxon>
        <taxon>Metazoa</taxon>
        <taxon>Chordata</taxon>
        <taxon>Craniata</taxon>
        <taxon>Vertebrata</taxon>
        <taxon>Euteleostomi</taxon>
        <taxon>Amphibia</taxon>
        <taxon>Gymnophiona</taxon>
        <taxon>Geotrypetes</taxon>
    </lineage>
</organism>
<feature type="compositionally biased region" description="Low complexity" evidence="1">
    <location>
        <begin position="204"/>
        <end position="229"/>
    </location>
</feature>
<dbReference type="RefSeq" id="XP_033814435.1">
    <property type="nucleotide sequence ID" value="XM_033958544.1"/>
</dbReference>
<dbReference type="InterPro" id="IPR057603">
    <property type="entry name" value="Periphilin-1_C"/>
</dbReference>
<dbReference type="CTD" id="51535"/>
<evidence type="ECO:0000313" key="4">
    <source>
        <dbReference type="RefSeq" id="XP_033814435.1"/>
    </source>
</evidence>
<sequence>MLTELILNRILKEFLNIKTRKRCKMAFRRDEMWPEGRFDYDRLPRQRLPPRGVHPDEYHRVVHFPSRRIPLERPEEGDHYRYEDYSCADYIEYEESHGLGHDRRSGPSYRGEDLGYRWHRDEHHLSRHPERHPEYRESREGFRRKPFYPPHVRDRSPHFRESPVSRKDSPHSRSGSSISSRSYSPERSKAYSAHHSQHNRSKEQSLQSLKSSRDASPSSSTAMPSSKATALDKSSRVPEAALAEAASKWVAEKKDKVDENSLPEITDEYPGSSATLYGDQPEEHEAKYELFETSRLDSRSKTIASKTKEIEEVYRQDCETFGMVVKMLIDKDPSLEKPIQFALRQNLNEIGERCIEELKHFITEYDARSQEFTDSF</sequence>
<dbReference type="AlphaFoldDB" id="A0A6P8S7S5"/>
<dbReference type="GO" id="GO:0045892">
    <property type="term" value="P:negative regulation of DNA-templated transcription"/>
    <property type="evidence" value="ECO:0007669"/>
    <property type="project" value="InterPro"/>
</dbReference>
<evidence type="ECO:0000313" key="3">
    <source>
        <dbReference type="Proteomes" id="UP000515159"/>
    </source>
</evidence>
<feature type="compositionally biased region" description="Basic and acidic residues" evidence="1">
    <location>
        <begin position="124"/>
        <end position="143"/>
    </location>
</feature>
<evidence type="ECO:0000256" key="1">
    <source>
        <dbReference type="SAM" id="MobiDB-lite"/>
    </source>
</evidence>
<dbReference type="PANTHER" id="PTHR15836">
    <property type="entry name" value="PERIPHILIN 1"/>
    <property type="match status" value="1"/>
</dbReference>
<name>A0A6P8S7S5_GEOSA</name>
<evidence type="ECO:0000259" key="2">
    <source>
        <dbReference type="Pfam" id="PF25234"/>
    </source>
</evidence>
<dbReference type="OrthoDB" id="8933311at2759"/>
<dbReference type="KEGG" id="gsh:117366748"/>
<dbReference type="CDD" id="cd22896">
    <property type="entry name" value="periphilin-like"/>
    <property type="match status" value="1"/>
</dbReference>
<feature type="region of interest" description="Disordered" evidence="1">
    <location>
        <begin position="253"/>
        <end position="274"/>
    </location>
</feature>
<dbReference type="GO" id="GO:0097355">
    <property type="term" value="P:protein localization to heterochromatin"/>
    <property type="evidence" value="ECO:0007669"/>
    <property type="project" value="TreeGrafter"/>
</dbReference>
<dbReference type="PANTHER" id="PTHR15836:SF4">
    <property type="entry name" value="PERIPHILIN-1"/>
    <property type="match status" value="1"/>
</dbReference>
<dbReference type="GO" id="GO:0005654">
    <property type="term" value="C:nucleoplasm"/>
    <property type="evidence" value="ECO:0007669"/>
    <property type="project" value="TreeGrafter"/>
</dbReference>
<protein>
    <submittedName>
        <fullName evidence="4">Periphilin-1 isoform X1</fullName>
    </submittedName>
</protein>
<feature type="domain" description="Periphilin-1 C-terminal" evidence="2">
    <location>
        <begin position="287"/>
        <end position="367"/>
    </location>
</feature>
<feature type="compositionally biased region" description="Low complexity" evidence="1">
    <location>
        <begin position="172"/>
        <end position="183"/>
    </location>
</feature>
<feature type="region of interest" description="Disordered" evidence="1">
    <location>
        <begin position="124"/>
        <end position="237"/>
    </location>
</feature>
<dbReference type="InParanoid" id="A0A6P8S7S5"/>
<reference evidence="4" key="1">
    <citation type="submission" date="2025-08" db="UniProtKB">
        <authorList>
            <consortium name="RefSeq"/>
        </authorList>
    </citation>
    <scope>IDENTIFICATION</scope>
</reference>
<keyword evidence="3" id="KW-1185">Reference proteome</keyword>
<dbReference type="GeneID" id="117366748"/>